<feature type="compositionally biased region" description="Low complexity" evidence="1">
    <location>
        <begin position="82"/>
        <end position="91"/>
    </location>
</feature>
<evidence type="ECO:0000256" key="1">
    <source>
        <dbReference type="SAM" id="MobiDB-lite"/>
    </source>
</evidence>
<evidence type="ECO:0000313" key="3">
    <source>
        <dbReference type="Proteomes" id="UP000032545"/>
    </source>
</evidence>
<reference evidence="2 3" key="2">
    <citation type="journal article" date="2016" name="Genome Announc.">
        <title>Permanent Draft Genome Sequences for Two Variants of Frankia sp. Strain CpI1, the First Frankia Strain Isolated from Root Nodules of Comptonia peregrina.</title>
        <authorList>
            <person name="Oshone R."/>
            <person name="Hurst S.G.IV."/>
            <person name="Abebe-Akele F."/>
            <person name="Simpson S."/>
            <person name="Morris K."/>
            <person name="Thomas W.K."/>
            <person name="Tisa L.S."/>
        </authorList>
    </citation>
    <scope>NUCLEOTIDE SEQUENCE [LARGE SCALE GENOMIC DNA]</scope>
    <source>
        <strain evidence="3">CpI1-S</strain>
    </source>
</reference>
<organism evidence="2 3">
    <name type="scientific">Frankia torreyi</name>
    <dbReference type="NCBI Taxonomy" id="1856"/>
    <lineage>
        <taxon>Bacteria</taxon>
        <taxon>Bacillati</taxon>
        <taxon>Actinomycetota</taxon>
        <taxon>Actinomycetes</taxon>
        <taxon>Frankiales</taxon>
        <taxon>Frankiaceae</taxon>
        <taxon>Frankia</taxon>
    </lineage>
</organism>
<feature type="compositionally biased region" description="Low complexity" evidence="1">
    <location>
        <begin position="102"/>
        <end position="121"/>
    </location>
</feature>
<name>A0A0D8B7P4_9ACTN</name>
<feature type="region of interest" description="Disordered" evidence="1">
    <location>
        <begin position="1"/>
        <end position="45"/>
    </location>
</feature>
<dbReference type="EMBL" id="JYFN01000070">
    <property type="protein sequence ID" value="KJE20135.1"/>
    <property type="molecule type" value="Genomic_DNA"/>
</dbReference>
<feature type="compositionally biased region" description="Basic and acidic residues" evidence="1">
    <location>
        <begin position="237"/>
        <end position="247"/>
    </location>
</feature>
<feature type="compositionally biased region" description="Basic and acidic residues" evidence="1">
    <location>
        <begin position="1"/>
        <end position="13"/>
    </location>
</feature>
<comment type="caution">
    <text evidence="2">The sequence shown here is derived from an EMBL/GenBank/DDBJ whole genome shotgun (WGS) entry which is preliminary data.</text>
</comment>
<evidence type="ECO:0000313" key="2">
    <source>
        <dbReference type="EMBL" id="KJE20135.1"/>
    </source>
</evidence>
<proteinExistence type="predicted"/>
<accession>A0A0D8B7P4</accession>
<gene>
    <name evidence="2" type="ORF">FF36_05563</name>
</gene>
<dbReference type="PATRIC" id="fig|1502723.3.peg.5987"/>
<feature type="compositionally biased region" description="Polar residues" evidence="1">
    <location>
        <begin position="205"/>
        <end position="215"/>
    </location>
</feature>
<dbReference type="AlphaFoldDB" id="A0A0D8B7P4"/>
<keyword evidence="3" id="KW-1185">Reference proteome</keyword>
<sequence>MFGRDDVQGDPPDRLPAGSAGTGSRAPQRKPGWGKAQLLTARASRRQVRRTIVAAAVFTVGLAGCGGSNGGEEPNGRPAAPPSATASLAASGDTSGRGTIDARQPAAVAASAIPAPAAGGATHSAPARGSIGTGSVGAGSVGAGTPVRRAAATQPARIPPSPIPAGSGGAAPPPAAAAGTGTGTGTPQGISRTFYGANSPGENLPQRTAGPNANSGGPGLVVTYPPASPFVVPQCYKPERCHGDSERQPTPAPSSPTGATTR</sequence>
<feature type="region of interest" description="Disordered" evidence="1">
    <location>
        <begin position="63"/>
        <end position="262"/>
    </location>
</feature>
<protein>
    <submittedName>
        <fullName evidence="2">Uncharacterized protein</fullName>
    </submittedName>
</protein>
<reference evidence="3" key="1">
    <citation type="submission" date="2015-02" db="EMBL/GenBank/DDBJ databases">
        <title>Draft Genome of Frankia sp. CpI1-S.</title>
        <authorList>
            <person name="Oshone R.T."/>
            <person name="Ngom M."/>
            <person name="Ghodhbane-Gtari F."/>
            <person name="Gtari M."/>
            <person name="Morris K."/>
            <person name="Thomas K."/>
            <person name="Sen A."/>
            <person name="Tisa L.S."/>
        </authorList>
    </citation>
    <scope>NUCLEOTIDE SEQUENCE [LARGE SCALE GENOMIC DNA]</scope>
    <source>
        <strain evidence="3">CpI1-S</strain>
    </source>
</reference>
<dbReference type="Proteomes" id="UP000032545">
    <property type="component" value="Unassembled WGS sequence"/>
</dbReference>
<feature type="compositionally biased region" description="Gly residues" evidence="1">
    <location>
        <begin position="131"/>
        <end position="142"/>
    </location>
</feature>